<comment type="similarity">
    <text evidence="3">Belongs to the mannitol dehydrogenase family. UxuB subfamily.</text>
</comment>
<evidence type="ECO:0000256" key="2">
    <source>
        <dbReference type="ARBA" id="ARBA00023027"/>
    </source>
</evidence>
<dbReference type="Gene3D" id="1.10.1040.10">
    <property type="entry name" value="N-(1-d-carboxylethyl)-l-norvaline Dehydrogenase, domain 2"/>
    <property type="match status" value="1"/>
</dbReference>
<sequence length="493" mass="55139">MKLSNLTLSQLPEKVVVPNYDRNKLKTKIVHLGFGAFHRAHQAVFTDILATKYGSDWGYCEVNLIGGEKQIEDLKQQDYLFSVCEMAYDNWNSRVVGVAKEALHADIDGIAKILEVMTRPEIAIISITVTEKGYCYLPSTASIDLNNPLIKHDIENAAKPKTVPGLIVEALRLRKEKGLKPFTVMSCDNMPENGHVTRNVVLALAKQRDPSLASWIDQNVTFPSTMVDRIVPAVTPETMEKIQKQLGGIEDPAGVAGEPFKQWVIEDNFVAGRPEWQKAGAELVSDVLPYEEMKLRMLNGSHSFLAYLGYLAGYLHIDECMQDPNYVKAARHLMINEQASTLRVKGVDLQAYADSLLDRYRNTGLKHRTWQIAMDGTLKLPQRMLDSVRFHLANNTPFDCLALGIAAWMRYVSGTDDAGKMIEISDPIADKLKELVANSQDNQERVKSLLSLSHVFGDDLPNNKCFVEQVTKAYLALRDTGAKKSVEQLAESF</sequence>
<dbReference type="EMBL" id="FMAQ01000007">
    <property type="protein sequence ID" value="SCC14880.1"/>
    <property type="molecule type" value="Genomic_DNA"/>
</dbReference>
<evidence type="ECO:0000256" key="3">
    <source>
        <dbReference type="ARBA" id="ARBA00061451"/>
    </source>
</evidence>
<dbReference type="Pfam" id="PF08125">
    <property type="entry name" value="Mannitol_dh_C"/>
    <property type="match status" value="1"/>
</dbReference>
<reference evidence="7" key="1">
    <citation type="submission" date="2016-08" db="EMBL/GenBank/DDBJ databases">
        <authorList>
            <person name="Varghese N."/>
            <person name="Submissions Spin"/>
        </authorList>
    </citation>
    <scope>NUCLEOTIDE SEQUENCE [LARGE SCALE GENOMIC DNA]</scope>
    <source>
        <strain evidence="7">R-53248</strain>
    </source>
</reference>
<dbReference type="InterPro" id="IPR023027">
    <property type="entry name" value="Mannitol_DH_CS"/>
</dbReference>
<dbReference type="InterPro" id="IPR000669">
    <property type="entry name" value="Mannitol_DH"/>
</dbReference>
<dbReference type="Proteomes" id="UP000199670">
    <property type="component" value="Unassembled WGS sequence"/>
</dbReference>
<dbReference type="SUPFAM" id="SSF48179">
    <property type="entry name" value="6-phosphogluconate dehydrogenase C-terminal domain-like"/>
    <property type="match status" value="1"/>
</dbReference>
<gene>
    <name evidence="6" type="ORF">GA0061081_10763</name>
</gene>
<name>A0A1C4C6Y2_9GAMM</name>
<evidence type="ECO:0000313" key="7">
    <source>
        <dbReference type="Proteomes" id="UP000199670"/>
    </source>
</evidence>
<dbReference type="Gene3D" id="3.40.50.720">
    <property type="entry name" value="NAD(P)-binding Rossmann-like Domain"/>
    <property type="match status" value="1"/>
</dbReference>
<dbReference type="OrthoDB" id="271711at2"/>
<accession>A0A1C4C6Y2</accession>
<dbReference type="InterPro" id="IPR013118">
    <property type="entry name" value="Mannitol_DH_C"/>
</dbReference>
<evidence type="ECO:0000259" key="4">
    <source>
        <dbReference type="Pfam" id="PF01232"/>
    </source>
</evidence>
<dbReference type="STRING" id="1798182.GA0061081_10763"/>
<evidence type="ECO:0000313" key="6">
    <source>
        <dbReference type="EMBL" id="SCC14880.1"/>
    </source>
</evidence>
<keyword evidence="7" id="KW-1185">Reference proteome</keyword>
<evidence type="ECO:0000256" key="1">
    <source>
        <dbReference type="ARBA" id="ARBA00023002"/>
    </source>
</evidence>
<protein>
    <submittedName>
        <fullName evidence="6">Fructuronate reductase</fullName>
    </submittedName>
</protein>
<dbReference type="InterPro" id="IPR050988">
    <property type="entry name" value="Mannitol_DH/Oxidoreductase"/>
</dbReference>
<proteinExistence type="inferred from homology"/>
<dbReference type="InterPro" id="IPR013131">
    <property type="entry name" value="Mannitol_DH_N"/>
</dbReference>
<dbReference type="PANTHER" id="PTHR43362">
    <property type="entry name" value="MANNITOL DEHYDROGENASE DSF1-RELATED"/>
    <property type="match status" value="1"/>
</dbReference>
<dbReference type="PANTHER" id="PTHR43362:SF4">
    <property type="entry name" value="MANNITOL DEHYDROGENASE"/>
    <property type="match status" value="1"/>
</dbReference>
<keyword evidence="1" id="KW-0560">Oxidoreductase</keyword>
<dbReference type="NCBIfam" id="NF011611">
    <property type="entry name" value="PRK15037.1"/>
    <property type="match status" value="1"/>
</dbReference>
<feature type="domain" description="Mannitol dehydrogenase N-terminal" evidence="4">
    <location>
        <begin position="28"/>
        <end position="278"/>
    </location>
</feature>
<dbReference type="GO" id="GO:0016616">
    <property type="term" value="F:oxidoreductase activity, acting on the CH-OH group of donors, NAD or NADP as acceptor"/>
    <property type="evidence" value="ECO:0007669"/>
    <property type="project" value="TreeGrafter"/>
</dbReference>
<dbReference type="SUPFAM" id="SSF51735">
    <property type="entry name" value="NAD(P)-binding Rossmann-fold domains"/>
    <property type="match status" value="1"/>
</dbReference>
<feature type="domain" description="Mannitol dehydrogenase C-terminal" evidence="5">
    <location>
        <begin position="286"/>
        <end position="477"/>
    </location>
</feature>
<dbReference type="InterPro" id="IPR013328">
    <property type="entry name" value="6PGD_dom2"/>
</dbReference>
<dbReference type="Pfam" id="PF01232">
    <property type="entry name" value="Mannitol_dh"/>
    <property type="match status" value="1"/>
</dbReference>
<dbReference type="InterPro" id="IPR008927">
    <property type="entry name" value="6-PGluconate_DH-like_C_sf"/>
</dbReference>
<dbReference type="InterPro" id="IPR036291">
    <property type="entry name" value="NAD(P)-bd_dom_sf"/>
</dbReference>
<dbReference type="RefSeq" id="WP_091349081.1">
    <property type="nucleotide sequence ID" value="NZ_FMAQ01000007.1"/>
</dbReference>
<dbReference type="PRINTS" id="PR00084">
    <property type="entry name" value="MTLDHDRGNASE"/>
</dbReference>
<dbReference type="PROSITE" id="PS00974">
    <property type="entry name" value="MANNITOL_DHGENASE"/>
    <property type="match status" value="1"/>
</dbReference>
<dbReference type="AlphaFoldDB" id="A0A1C4C6Y2"/>
<dbReference type="GO" id="GO:0019594">
    <property type="term" value="P:mannitol metabolic process"/>
    <property type="evidence" value="ECO:0007669"/>
    <property type="project" value="InterPro"/>
</dbReference>
<keyword evidence="2" id="KW-0520">NAD</keyword>
<evidence type="ECO:0000259" key="5">
    <source>
        <dbReference type="Pfam" id="PF08125"/>
    </source>
</evidence>
<organism evidence="6 7">
    <name type="scientific">Gilliamella bombicola</name>
    <dbReference type="NCBI Taxonomy" id="1798182"/>
    <lineage>
        <taxon>Bacteria</taxon>
        <taxon>Pseudomonadati</taxon>
        <taxon>Pseudomonadota</taxon>
        <taxon>Gammaproteobacteria</taxon>
        <taxon>Orbales</taxon>
        <taxon>Orbaceae</taxon>
        <taxon>Gilliamella</taxon>
    </lineage>
</organism>
<dbReference type="FunFam" id="3.40.50.720:FF:000129">
    <property type="entry name" value="D-mannonate oxidoreductase"/>
    <property type="match status" value="1"/>
</dbReference>